<evidence type="ECO:0000256" key="2">
    <source>
        <dbReference type="ARBA" id="ARBA00022801"/>
    </source>
</evidence>
<dbReference type="InterPro" id="IPR050884">
    <property type="entry name" value="CNP_phosphodiesterase-III"/>
</dbReference>
<dbReference type="CDD" id="cd00063">
    <property type="entry name" value="FN3"/>
    <property type="match status" value="1"/>
</dbReference>
<keyword evidence="1" id="KW-0479">Metal-binding</keyword>
<dbReference type="RefSeq" id="WP_345499520.1">
    <property type="nucleotide sequence ID" value="NZ_BAABJM010000008.1"/>
</dbReference>
<reference evidence="8" key="1">
    <citation type="journal article" date="2019" name="Int. J. Syst. Evol. Microbiol.">
        <title>The Global Catalogue of Microorganisms (GCM) 10K type strain sequencing project: providing services to taxonomists for standard genome sequencing and annotation.</title>
        <authorList>
            <consortium name="The Broad Institute Genomics Platform"/>
            <consortium name="The Broad Institute Genome Sequencing Center for Infectious Disease"/>
            <person name="Wu L."/>
            <person name="Ma J."/>
        </authorList>
    </citation>
    <scope>NUCLEOTIDE SEQUENCE [LARGE SCALE GENOMIC DNA]</scope>
    <source>
        <strain evidence="8">JCM 18298</strain>
    </source>
</reference>
<name>A0ABP9L1R4_9NOCA</name>
<comment type="similarity">
    <text evidence="4">Belongs to the cyclic nucleotide phosphodiesterase class-III family.</text>
</comment>
<dbReference type="InterPro" id="IPR003961">
    <property type="entry name" value="FN3_dom"/>
</dbReference>
<protein>
    <recommendedName>
        <fullName evidence="6">Calcineurin-like phosphoesterase domain-containing protein</fullName>
    </recommendedName>
</protein>
<proteinExistence type="inferred from homology"/>
<keyword evidence="3" id="KW-0408">Iron</keyword>
<evidence type="ECO:0000259" key="6">
    <source>
        <dbReference type="Pfam" id="PF00149"/>
    </source>
</evidence>
<evidence type="ECO:0000256" key="1">
    <source>
        <dbReference type="ARBA" id="ARBA00022723"/>
    </source>
</evidence>
<dbReference type="Gene3D" id="3.60.21.10">
    <property type="match status" value="1"/>
</dbReference>
<dbReference type="InterPro" id="IPR004843">
    <property type="entry name" value="Calcineurin-like_PHP"/>
</dbReference>
<keyword evidence="8" id="KW-1185">Reference proteome</keyword>
<feature type="chain" id="PRO_5045708240" description="Calcineurin-like phosphoesterase domain-containing protein" evidence="5">
    <location>
        <begin position="38"/>
        <end position="477"/>
    </location>
</feature>
<evidence type="ECO:0000313" key="7">
    <source>
        <dbReference type="EMBL" id="GAA5068242.1"/>
    </source>
</evidence>
<feature type="signal peptide" evidence="5">
    <location>
        <begin position="1"/>
        <end position="37"/>
    </location>
</feature>
<sequence>MGRSAPHAHTRTDCCGPTRRTVLAALGGALAASLAQAGTAGAQPHSVIATDLEVVTITDTTAILTWTTVAPDASGRLVPVDADAEVRLGPVDSPLTTVYADQHPTPFHYAQIDGLEPGRPYRFEAWSRGARAVPALNATTLIPGAPESTGRFTTLVPPPGRRLRTLALANDLHFGEEVSGLIVGDLPPGVRQDPALPPYPEVMLDALLDDLRRPDRAADRLLLAGDLTAEASSADSRAVRAKLDRWGALGSDYFVVRGNHDRPHTDSDYAGCAPAPRDHHDCWAEEFTPRQELIEQDMGGLRVLGLDTSDLDGSGGRIERPQFDVLRERLRAEPDRPTLVFGHHPVTVESGLTNPAGPGFVLDRTDSAELQALYERSPGVFLQHSGHTHRNLRSRPDTAYGVEFLEVAAVKEYPGGYSLLRLYEGGYMVNFYKTRTDAARRWSATSRAEYFGLIPNYTLGSCADRNHVVLRDFSGLS</sequence>
<organism evidence="7 8">
    <name type="scientific">Nocardia callitridis</name>
    <dbReference type="NCBI Taxonomy" id="648753"/>
    <lineage>
        <taxon>Bacteria</taxon>
        <taxon>Bacillati</taxon>
        <taxon>Actinomycetota</taxon>
        <taxon>Actinomycetes</taxon>
        <taxon>Mycobacteriales</taxon>
        <taxon>Nocardiaceae</taxon>
        <taxon>Nocardia</taxon>
    </lineage>
</organism>
<dbReference type="Proteomes" id="UP001500603">
    <property type="component" value="Unassembled WGS sequence"/>
</dbReference>
<dbReference type="EMBL" id="BAABJM010000008">
    <property type="protein sequence ID" value="GAA5068242.1"/>
    <property type="molecule type" value="Genomic_DNA"/>
</dbReference>
<evidence type="ECO:0000313" key="8">
    <source>
        <dbReference type="Proteomes" id="UP001500603"/>
    </source>
</evidence>
<dbReference type="Pfam" id="PF00149">
    <property type="entry name" value="Metallophos"/>
    <property type="match status" value="1"/>
</dbReference>
<evidence type="ECO:0000256" key="3">
    <source>
        <dbReference type="ARBA" id="ARBA00023004"/>
    </source>
</evidence>
<evidence type="ECO:0000256" key="5">
    <source>
        <dbReference type="SAM" id="SignalP"/>
    </source>
</evidence>
<dbReference type="InterPro" id="IPR006311">
    <property type="entry name" value="TAT_signal"/>
</dbReference>
<dbReference type="PROSITE" id="PS51318">
    <property type="entry name" value="TAT"/>
    <property type="match status" value="1"/>
</dbReference>
<dbReference type="PANTHER" id="PTHR42988:SF2">
    <property type="entry name" value="CYCLIC NUCLEOTIDE PHOSPHODIESTERASE CBUA0032-RELATED"/>
    <property type="match status" value="1"/>
</dbReference>
<keyword evidence="5" id="KW-0732">Signal</keyword>
<dbReference type="PANTHER" id="PTHR42988">
    <property type="entry name" value="PHOSPHOHYDROLASE"/>
    <property type="match status" value="1"/>
</dbReference>
<gene>
    <name evidence="7" type="ORF">GCM10023318_58380</name>
</gene>
<dbReference type="InterPro" id="IPR029052">
    <property type="entry name" value="Metallo-depent_PP-like"/>
</dbReference>
<evidence type="ECO:0000256" key="4">
    <source>
        <dbReference type="ARBA" id="ARBA00025742"/>
    </source>
</evidence>
<accession>A0ABP9L1R4</accession>
<comment type="caution">
    <text evidence="7">The sequence shown here is derived from an EMBL/GenBank/DDBJ whole genome shotgun (WGS) entry which is preliminary data.</text>
</comment>
<feature type="domain" description="Calcineurin-like phosphoesterase" evidence="6">
    <location>
        <begin position="173"/>
        <end position="390"/>
    </location>
</feature>
<dbReference type="SUPFAM" id="SSF56300">
    <property type="entry name" value="Metallo-dependent phosphatases"/>
    <property type="match status" value="1"/>
</dbReference>
<keyword evidence="2" id="KW-0378">Hydrolase</keyword>